<reference evidence="12 14" key="1">
    <citation type="submission" date="2016-07" db="EMBL/GenBank/DDBJ databases">
        <authorList>
            <person name="Yuval B."/>
        </authorList>
    </citation>
    <scope>NUCLEOTIDE SEQUENCE [LARGE SCALE GENOMIC DNA]</scope>
    <source>
        <strain evidence="12 14">IL</strain>
    </source>
</reference>
<dbReference type="GO" id="GO:0005737">
    <property type="term" value="C:cytoplasm"/>
    <property type="evidence" value="ECO:0007669"/>
    <property type="project" value="UniProtKB-SubCell"/>
</dbReference>
<dbReference type="EMBL" id="LJAM02000497">
    <property type="protein sequence ID" value="RAP70010.1"/>
    <property type="molecule type" value="Genomic_DNA"/>
</dbReference>
<feature type="binding site" evidence="11">
    <location>
        <begin position="109"/>
        <end position="111"/>
    </location>
    <ligand>
        <name>substrate</name>
    </ligand>
</feature>
<proteinExistence type="inferred from homology"/>
<dbReference type="OrthoDB" id="9777553at2"/>
<dbReference type="GO" id="GO:0042803">
    <property type="term" value="F:protein homodimerization activity"/>
    <property type="evidence" value="ECO:0007669"/>
    <property type="project" value="UniProtKB-UniRule"/>
</dbReference>
<evidence type="ECO:0000256" key="4">
    <source>
        <dbReference type="ARBA" id="ARBA00011738"/>
    </source>
</evidence>
<dbReference type="InterPro" id="IPR001260">
    <property type="entry name" value="Coprogen_oxidase_aer"/>
</dbReference>
<evidence type="ECO:0000256" key="8">
    <source>
        <dbReference type="ARBA" id="ARBA00023244"/>
    </source>
</evidence>
<evidence type="ECO:0000256" key="3">
    <source>
        <dbReference type="ARBA" id="ARBA00010644"/>
    </source>
</evidence>
<feature type="region of interest" description="Important for dimerization" evidence="11">
    <location>
        <begin position="241"/>
        <end position="276"/>
    </location>
</feature>
<dbReference type="PROSITE" id="PS01021">
    <property type="entry name" value="COPROGEN_OXIDASE"/>
    <property type="match status" value="1"/>
</dbReference>
<evidence type="ECO:0000256" key="2">
    <source>
        <dbReference type="ARBA" id="ARBA00005168"/>
    </source>
</evidence>
<dbReference type="PIRSF" id="PIRSF000166">
    <property type="entry name" value="Coproporphyri_ox"/>
    <property type="match status" value="1"/>
</dbReference>
<feature type="binding site" evidence="11">
    <location>
        <position position="97"/>
    </location>
    <ligand>
        <name>a divalent metal cation</name>
        <dbReference type="ChEBI" id="CHEBI:60240"/>
    </ligand>
</feature>
<keyword evidence="11" id="KW-0479">Metal-binding</keyword>
<keyword evidence="7 11" id="KW-0350">Heme biosynthesis</keyword>
<dbReference type="InterPro" id="IPR036406">
    <property type="entry name" value="Coprogen_oxidase_aer_sf"/>
</dbReference>
<dbReference type="Pfam" id="PF01218">
    <property type="entry name" value="Coprogen_oxidas"/>
    <property type="match status" value="1"/>
</dbReference>
<comment type="subunit">
    <text evidence="4 11">Homodimer.</text>
</comment>
<feature type="binding site" evidence="11">
    <location>
        <position position="176"/>
    </location>
    <ligand>
        <name>a divalent metal cation</name>
        <dbReference type="ChEBI" id="CHEBI:60240"/>
    </ligand>
</feature>
<dbReference type="HAMAP" id="MF_00333">
    <property type="entry name" value="Coprogen_oxidas"/>
    <property type="match status" value="1"/>
</dbReference>
<keyword evidence="5 11" id="KW-0963">Cytoplasm</keyword>
<dbReference type="EC" id="1.3.3.3" evidence="11"/>
<dbReference type="EMBL" id="MAYS01000539">
    <property type="protein sequence ID" value="OFC60483.1"/>
    <property type="molecule type" value="Genomic_DNA"/>
</dbReference>
<reference evidence="13 15" key="2">
    <citation type="submission" date="2018-04" db="EMBL/GenBank/DDBJ databases">
        <title>Genomes of the Obligate Erwinia dacicola and Facultative Enterobacter sp. OLF Endosymbionts of the Olive Fruit fly, Bactrocera oleae.</title>
        <authorList>
            <person name="Estes A.M."/>
            <person name="Hearn D.J."/>
            <person name="Agarwal S."/>
            <person name="Pierson E.A."/>
            <person name="Dunning-Hotopp J.C."/>
        </authorList>
    </citation>
    <scope>NUCLEOTIDE SEQUENCE [LARGE SCALE GENOMIC DNA]</scope>
    <source>
        <strain evidence="13 15">Oroville</strain>
    </source>
</reference>
<evidence type="ECO:0000256" key="1">
    <source>
        <dbReference type="ARBA" id="ARBA00004496"/>
    </source>
</evidence>
<evidence type="ECO:0000256" key="6">
    <source>
        <dbReference type="ARBA" id="ARBA00023002"/>
    </source>
</evidence>
<evidence type="ECO:0000256" key="11">
    <source>
        <dbReference type="HAMAP-Rule" id="MF_00333"/>
    </source>
</evidence>
<name>A0A1E7YVK6_9GAMM</name>
<comment type="similarity">
    <text evidence="3 11">Belongs to the aerobic coproporphyrinogen-III oxidase family.</text>
</comment>
<evidence type="ECO:0000313" key="15">
    <source>
        <dbReference type="Proteomes" id="UP000244334"/>
    </source>
</evidence>
<dbReference type="Proteomes" id="UP000244334">
    <property type="component" value="Unassembled WGS sequence"/>
</dbReference>
<dbReference type="GO" id="GO:0006782">
    <property type="term" value="P:protoporphyrinogen IX biosynthetic process"/>
    <property type="evidence" value="ECO:0007669"/>
    <property type="project" value="UniProtKB-UniRule"/>
</dbReference>
<dbReference type="PANTHER" id="PTHR10755:SF0">
    <property type="entry name" value="OXYGEN-DEPENDENT COPROPORPHYRINOGEN-III OXIDASE, MITOCHONDRIAL"/>
    <property type="match status" value="1"/>
</dbReference>
<feature type="binding site" evidence="11">
    <location>
        <position position="146"/>
    </location>
    <ligand>
        <name>a divalent metal cation</name>
        <dbReference type="ChEBI" id="CHEBI:60240"/>
    </ligand>
</feature>
<dbReference type="AlphaFoldDB" id="A0A1E7YVK6"/>
<dbReference type="RefSeq" id="WP_070135751.1">
    <property type="nucleotide sequence ID" value="NZ_LJAM02000497.1"/>
</dbReference>
<evidence type="ECO:0000256" key="7">
    <source>
        <dbReference type="ARBA" id="ARBA00023133"/>
    </source>
</evidence>
<keyword evidence="8 11" id="KW-0627">Porphyrin biosynthesis</keyword>
<evidence type="ECO:0000256" key="10">
    <source>
        <dbReference type="ARBA" id="ARBA00059657"/>
    </source>
</evidence>
<comment type="caution">
    <text evidence="12">The sequence shown here is derived from an EMBL/GenBank/DDBJ whole genome shotgun (WGS) entry which is preliminary data.</text>
</comment>
<dbReference type="PANTHER" id="PTHR10755">
    <property type="entry name" value="COPROPORPHYRINOGEN III OXIDASE, MITOCHONDRIAL"/>
    <property type="match status" value="1"/>
</dbReference>
<protein>
    <recommendedName>
        <fullName evidence="11">Oxygen-dependent coproporphyrinogen-III oxidase</fullName>
        <shortName evidence="11">CPO</shortName>
        <shortName evidence="11">Coprogen oxidase</shortName>
        <shortName evidence="11">Coproporphyrinogenase</shortName>
        <ecNumber evidence="11">1.3.3.3</ecNumber>
    </recommendedName>
</protein>
<dbReference type="InterPro" id="IPR018375">
    <property type="entry name" value="Coprogen_oxidase_CS"/>
</dbReference>
<comment type="pathway">
    <text evidence="2 11">Porphyrin-containing compound metabolism; protoporphyrin-IX biosynthesis; protoporphyrinogen-IX from coproporphyrinogen-III (O2 route): step 1/1.</text>
</comment>
<feature type="site" description="Important for dimerization" evidence="11">
    <location>
        <position position="176"/>
    </location>
</feature>
<dbReference type="FunFam" id="3.40.1500.10:FF:000001">
    <property type="entry name" value="Oxygen-dependent coproporphyrinogen-III oxidase"/>
    <property type="match status" value="1"/>
</dbReference>
<dbReference type="UniPathway" id="UPA00251">
    <property type="reaction ID" value="UER00322"/>
</dbReference>
<organism evidence="12 14">
    <name type="scientific">Candidatus Erwinia dacicola</name>
    <dbReference type="NCBI Taxonomy" id="252393"/>
    <lineage>
        <taxon>Bacteria</taxon>
        <taxon>Pseudomonadati</taxon>
        <taxon>Pseudomonadota</taxon>
        <taxon>Gammaproteobacteria</taxon>
        <taxon>Enterobacterales</taxon>
        <taxon>Erwiniaceae</taxon>
        <taxon>Erwinia</taxon>
    </lineage>
</organism>
<evidence type="ECO:0000313" key="12">
    <source>
        <dbReference type="EMBL" id="OFC60483.1"/>
    </source>
</evidence>
<comment type="catalytic activity">
    <reaction evidence="9 11">
        <text>coproporphyrinogen III + O2 + 2 H(+) = protoporphyrinogen IX + 2 CO2 + 2 H2O</text>
        <dbReference type="Rhea" id="RHEA:18257"/>
        <dbReference type="ChEBI" id="CHEBI:15377"/>
        <dbReference type="ChEBI" id="CHEBI:15378"/>
        <dbReference type="ChEBI" id="CHEBI:15379"/>
        <dbReference type="ChEBI" id="CHEBI:16526"/>
        <dbReference type="ChEBI" id="CHEBI:57307"/>
        <dbReference type="ChEBI" id="CHEBI:57309"/>
        <dbReference type="EC" id="1.3.3.3"/>
    </reaction>
</comment>
<sequence length="301" mass="34271">MNTPDIAQVKQFLLHLQDEICRKLAAADGAAGFAEDSWDRPGGGGRSRVLRQGWVFEQAGVNFSHVHGDAMPASATAHRPELAGCGFEALGVSLVIHPENPYIPTSHANVRFLIAEKPGVDPVWWCGGGFDLTPYYGFEEDAVHWHQTAADLCQPFGEDVYPRYKKWCDDYFHLKHRNEQRGIGGLFFDDLNTPDFDQSFGFMQAVGNGFTDAYLPIVERRKAMPWGERERDFQLYRRGRYVEFNLVWDRGTLFGLQTGGRTESVLMSMPPLVRWEYDYQPQPDTPEAALYSDFIVPREWI</sequence>
<feature type="binding site" evidence="11">
    <location>
        <position position="93"/>
    </location>
    <ligand>
        <name>substrate</name>
    </ligand>
</feature>
<comment type="subcellular location">
    <subcellularLocation>
        <location evidence="1 11">Cytoplasm</location>
    </subcellularLocation>
</comment>
<gene>
    <name evidence="11 13" type="primary">hemF</name>
    <name evidence="13" type="ORF">ACZ87_03193</name>
    <name evidence="12" type="ORF">BBW68_14855</name>
</gene>
<keyword evidence="6 11" id="KW-0560">Oxidoreductase</keyword>
<evidence type="ECO:0000313" key="14">
    <source>
        <dbReference type="Proteomes" id="UP000243534"/>
    </source>
</evidence>
<accession>A0A1E7YVK6</accession>
<dbReference type="PRINTS" id="PR00073">
    <property type="entry name" value="COPRGNOXDASE"/>
</dbReference>
<comment type="cofactor">
    <cofactor evidence="11">
        <name>a divalent metal cation</name>
        <dbReference type="ChEBI" id="CHEBI:60240"/>
    </cofactor>
</comment>
<comment type="function">
    <text evidence="10 11">Involved in the heme biosynthesis. Catalyzes the aerobic oxidative decarboxylation of propionate groups of rings A and B of coproporphyrinogen-III to yield the vinyl groups in protoporphyrinogen-IX.</text>
</comment>
<evidence type="ECO:0000313" key="13">
    <source>
        <dbReference type="EMBL" id="RAP70010.1"/>
    </source>
</evidence>
<dbReference type="NCBIfam" id="NF003727">
    <property type="entry name" value="PRK05330.1"/>
    <property type="match status" value="1"/>
</dbReference>
<evidence type="ECO:0000256" key="9">
    <source>
        <dbReference type="ARBA" id="ARBA00049102"/>
    </source>
</evidence>
<dbReference type="GO" id="GO:0046872">
    <property type="term" value="F:metal ion binding"/>
    <property type="evidence" value="ECO:0007669"/>
    <property type="project" value="UniProtKB-KW"/>
</dbReference>
<dbReference type="Gene3D" id="3.40.1500.10">
    <property type="entry name" value="Coproporphyrinogen III oxidase, aerobic"/>
    <property type="match status" value="1"/>
</dbReference>
<dbReference type="GO" id="GO:0004109">
    <property type="term" value="F:coproporphyrinogen oxidase activity"/>
    <property type="evidence" value="ECO:0007669"/>
    <property type="project" value="UniProtKB-UniRule"/>
</dbReference>
<evidence type="ECO:0000256" key="5">
    <source>
        <dbReference type="ARBA" id="ARBA00022490"/>
    </source>
</evidence>
<feature type="binding site" evidence="11">
    <location>
        <position position="107"/>
    </location>
    <ligand>
        <name>a divalent metal cation</name>
        <dbReference type="ChEBI" id="CHEBI:60240"/>
    </ligand>
</feature>
<dbReference type="SUPFAM" id="SSF102886">
    <property type="entry name" value="Coproporphyrinogen III oxidase"/>
    <property type="match status" value="1"/>
</dbReference>
<keyword evidence="15" id="KW-1185">Reference proteome</keyword>
<feature type="active site" description="Proton donor" evidence="11">
    <location>
        <position position="107"/>
    </location>
</feature>
<dbReference type="Proteomes" id="UP000243534">
    <property type="component" value="Unassembled WGS sequence"/>
</dbReference>
<feature type="binding site" evidence="11">
    <location>
        <begin position="259"/>
        <end position="261"/>
    </location>
    <ligand>
        <name>substrate</name>
    </ligand>
</feature>